<dbReference type="AlphaFoldDB" id="A0A4R6C2Z8"/>
<dbReference type="Proteomes" id="UP000294843">
    <property type="component" value="Unassembled WGS sequence"/>
</dbReference>
<dbReference type="EMBL" id="SCWF01000001">
    <property type="protein sequence ID" value="TDM15715.1"/>
    <property type="molecule type" value="Genomic_DNA"/>
</dbReference>
<keyword evidence="3" id="KW-1185">Reference proteome</keyword>
<dbReference type="OrthoDB" id="1846420at2"/>
<name>A0A4R6C2Z8_9STAP</name>
<comment type="caution">
    <text evidence="2">The sequence shown here is derived from an EMBL/GenBank/DDBJ whole genome shotgun (WGS) entry which is preliminary data.</text>
</comment>
<dbReference type="PANTHER" id="PTHR47619">
    <property type="entry name" value="METALLO-HYDROLASE YYCJ-RELATED"/>
    <property type="match status" value="1"/>
</dbReference>
<dbReference type="PANTHER" id="PTHR47619:SF1">
    <property type="entry name" value="EXODEOXYRIBONUCLEASE WALJ"/>
    <property type="match status" value="1"/>
</dbReference>
<dbReference type="GO" id="GO:0016787">
    <property type="term" value="F:hydrolase activity"/>
    <property type="evidence" value="ECO:0007669"/>
    <property type="project" value="UniProtKB-KW"/>
</dbReference>
<feature type="domain" description="Metallo-beta-lactamase" evidence="1">
    <location>
        <begin position="42"/>
        <end position="204"/>
    </location>
</feature>
<dbReference type="InterPro" id="IPR052533">
    <property type="entry name" value="WalJ/YycJ-like"/>
</dbReference>
<proteinExistence type="predicted"/>
<gene>
    <name evidence="2" type="ORF">ERX55_02070</name>
</gene>
<protein>
    <submittedName>
        <fullName evidence="2">MBL fold metallo-hydrolase</fullName>
    </submittedName>
</protein>
<dbReference type="SUPFAM" id="SSF56281">
    <property type="entry name" value="Metallo-hydrolase/oxidoreductase"/>
    <property type="match status" value="1"/>
</dbReference>
<dbReference type="InterPro" id="IPR001279">
    <property type="entry name" value="Metallo-B-lactamas"/>
</dbReference>
<dbReference type="Gene3D" id="3.60.15.10">
    <property type="entry name" value="Ribonuclease Z/Hydroxyacylglutathione hydrolase-like"/>
    <property type="match status" value="1"/>
</dbReference>
<organism evidence="2 3">
    <name type="scientific">Macrococcus bovicus</name>
    <dbReference type="NCBI Taxonomy" id="69968"/>
    <lineage>
        <taxon>Bacteria</taxon>
        <taxon>Bacillati</taxon>
        <taxon>Bacillota</taxon>
        <taxon>Bacilli</taxon>
        <taxon>Bacillales</taxon>
        <taxon>Staphylococcaceae</taxon>
        <taxon>Macrococcus</taxon>
    </lineage>
</organism>
<keyword evidence="2" id="KW-0378">Hydrolase</keyword>
<sequence>MLITTIGSGSSGNCYHISDGQTELLLEAGINFKTVQKALNFKTNKVKGVLVTHEHLDHAEFLSQYMAHGLDCYMTPGTAEATDMDEHHRLHQVKIKEIFVIDTWIIMPFDVEHDAAEPCGYLLQSELGYKLLFVTDTYYVRYKFKGITHMMLEINYLYEQMQRNIQEGKLHPGLARRIMKSHFSLEHASNFLQATDISKLQAIHLIHLSKNNSNAPLIKDSIQKIAGVPVYIAGGKQ</sequence>
<dbReference type="Pfam" id="PF12706">
    <property type="entry name" value="Lactamase_B_2"/>
    <property type="match status" value="1"/>
</dbReference>
<accession>A0A4R6C2Z8</accession>
<evidence type="ECO:0000313" key="2">
    <source>
        <dbReference type="EMBL" id="TDM15715.1"/>
    </source>
</evidence>
<dbReference type="InterPro" id="IPR036866">
    <property type="entry name" value="RibonucZ/Hydroxyglut_hydro"/>
</dbReference>
<dbReference type="RefSeq" id="WP_133450915.1">
    <property type="nucleotide sequence ID" value="NZ_SCWF01000001.1"/>
</dbReference>
<evidence type="ECO:0000313" key="3">
    <source>
        <dbReference type="Proteomes" id="UP000294843"/>
    </source>
</evidence>
<evidence type="ECO:0000259" key="1">
    <source>
        <dbReference type="Pfam" id="PF12706"/>
    </source>
</evidence>
<reference evidence="2 3" key="1">
    <citation type="submission" date="2019-01" db="EMBL/GenBank/DDBJ databases">
        <title>Draft genome sequences of the type strains of six Macrococcus species.</title>
        <authorList>
            <person name="Mazhar S."/>
            <person name="Altermann E."/>
            <person name="Hill C."/>
            <person name="Mcauliffe O."/>
        </authorList>
    </citation>
    <scope>NUCLEOTIDE SEQUENCE [LARGE SCALE GENOMIC DNA]</scope>
    <source>
        <strain evidence="2 3">ATCC 51825</strain>
    </source>
</reference>